<dbReference type="Proteomes" id="UP001153620">
    <property type="component" value="Chromosome 1"/>
</dbReference>
<sequence length="594" mass="65908">MSRHNYTNPAFCQDEVPSAATTISRPTIVTAANMKNSPARVHRSESIRSFHSVASTNRSLRSGNAMQRNNSGMSLNCSHHQQHSMPLSLPPRPGPKPIVSRIAAVDGNKQQQPLAHQITTTSSRYGSISDVQNQSVSGRYALVPVEELSSGNQGRYAVLPPQTASRFISKSQENLDRFIDAEDDGDELPHNYSDQFASLPPISSPKKEGGMMPAFSTDFGSKSFIIFDQKNQQRYAVVPTEENEEIVDDNHEIIQMHNGKAHRYAVIPTDEEETCLNADVTVKPPRMPPSYAVALSRRTSPQRTPQKQLIQQKSEDEMPSTPKKNPLATQKLYELLSTPQKSSPFVRQNSTPLSPKNSPYRVKSNLNLYASNPRLASNTPSKHEFTPQRLQYDQKVRMASTTTLNLEQRTTAVIQPRVHTAASVYNETTTTTETEKSWNKNLKSHKQAIATIGFVSLLLMFCGVINSGLCIYMTSVSSISALYTGRSIFLDIGIMSAFATVALSFLGFKYRHSDWLPNRHYISGFIMMTFFAIMNCCALAVLLLMKPVKGFPLHDVTTGISLALSSLILLLISLGVISSRLCRSPPPDNRIDIF</sequence>
<dbReference type="AlphaFoldDB" id="A0A9N9RP63"/>
<feature type="region of interest" description="Disordered" evidence="1">
    <location>
        <begin position="338"/>
        <end position="361"/>
    </location>
</feature>
<keyword evidence="2" id="KW-0812">Transmembrane</keyword>
<keyword evidence="2" id="KW-0472">Membrane</keyword>
<reference evidence="3" key="1">
    <citation type="submission" date="2022-01" db="EMBL/GenBank/DDBJ databases">
        <authorList>
            <person name="King R."/>
        </authorList>
    </citation>
    <scope>NUCLEOTIDE SEQUENCE</scope>
</reference>
<accession>A0A9N9RP63</accession>
<keyword evidence="4" id="KW-1185">Reference proteome</keyword>
<gene>
    <name evidence="3" type="ORF">CHIRRI_LOCUS3670</name>
</gene>
<reference evidence="3" key="2">
    <citation type="submission" date="2022-10" db="EMBL/GenBank/DDBJ databases">
        <authorList>
            <consortium name="ENA_rothamsted_submissions"/>
            <consortium name="culmorum"/>
            <person name="King R."/>
        </authorList>
    </citation>
    <scope>NUCLEOTIDE SEQUENCE</scope>
</reference>
<dbReference type="EMBL" id="OU895877">
    <property type="protein sequence ID" value="CAG9800731.1"/>
    <property type="molecule type" value="Genomic_DNA"/>
</dbReference>
<keyword evidence="2" id="KW-1133">Transmembrane helix</keyword>
<evidence type="ECO:0000313" key="3">
    <source>
        <dbReference type="EMBL" id="CAG9800731.1"/>
    </source>
</evidence>
<feature type="region of interest" description="Disordered" evidence="1">
    <location>
        <begin position="281"/>
        <end position="325"/>
    </location>
</feature>
<name>A0A9N9RP63_9DIPT</name>
<feature type="transmembrane region" description="Helical" evidence="2">
    <location>
        <begin position="487"/>
        <end position="508"/>
    </location>
</feature>
<organism evidence="3 4">
    <name type="scientific">Chironomus riparius</name>
    <dbReference type="NCBI Taxonomy" id="315576"/>
    <lineage>
        <taxon>Eukaryota</taxon>
        <taxon>Metazoa</taxon>
        <taxon>Ecdysozoa</taxon>
        <taxon>Arthropoda</taxon>
        <taxon>Hexapoda</taxon>
        <taxon>Insecta</taxon>
        <taxon>Pterygota</taxon>
        <taxon>Neoptera</taxon>
        <taxon>Endopterygota</taxon>
        <taxon>Diptera</taxon>
        <taxon>Nematocera</taxon>
        <taxon>Chironomoidea</taxon>
        <taxon>Chironomidae</taxon>
        <taxon>Chironominae</taxon>
        <taxon>Chironomus</taxon>
    </lineage>
</organism>
<feature type="compositionally biased region" description="Polar residues" evidence="1">
    <location>
        <begin position="297"/>
        <end position="312"/>
    </location>
</feature>
<evidence type="ECO:0000313" key="4">
    <source>
        <dbReference type="Proteomes" id="UP001153620"/>
    </source>
</evidence>
<evidence type="ECO:0000256" key="2">
    <source>
        <dbReference type="SAM" id="Phobius"/>
    </source>
</evidence>
<feature type="transmembrane region" description="Helical" evidence="2">
    <location>
        <begin position="448"/>
        <end position="475"/>
    </location>
</feature>
<dbReference type="OrthoDB" id="8186197at2759"/>
<evidence type="ECO:0000256" key="1">
    <source>
        <dbReference type="SAM" id="MobiDB-lite"/>
    </source>
</evidence>
<feature type="compositionally biased region" description="Polar residues" evidence="1">
    <location>
        <begin position="338"/>
        <end position="357"/>
    </location>
</feature>
<evidence type="ECO:0008006" key="5">
    <source>
        <dbReference type="Google" id="ProtNLM"/>
    </source>
</evidence>
<protein>
    <recommendedName>
        <fullName evidence="5">Sanpodo</fullName>
    </recommendedName>
</protein>
<feature type="transmembrane region" description="Helical" evidence="2">
    <location>
        <begin position="520"/>
        <end position="544"/>
    </location>
</feature>
<feature type="transmembrane region" description="Helical" evidence="2">
    <location>
        <begin position="556"/>
        <end position="577"/>
    </location>
</feature>
<proteinExistence type="predicted"/>